<name>A0ABU0SAX6_9HYPH</name>
<dbReference type="Proteomes" id="UP001237780">
    <property type="component" value="Unassembled WGS sequence"/>
</dbReference>
<evidence type="ECO:0000256" key="3">
    <source>
        <dbReference type="ARBA" id="ARBA00022448"/>
    </source>
</evidence>
<dbReference type="PANTHER" id="PTHR30269">
    <property type="entry name" value="TRANSMEMBRANE PROTEIN YFCA"/>
    <property type="match status" value="1"/>
</dbReference>
<accession>A0ABU0SAX6</accession>
<keyword evidence="6 8" id="KW-1133">Transmembrane helix</keyword>
<evidence type="ECO:0000313" key="10">
    <source>
        <dbReference type="Proteomes" id="UP001237780"/>
    </source>
</evidence>
<keyword evidence="4 8" id="KW-1003">Cell membrane</keyword>
<feature type="transmembrane region" description="Helical" evidence="8">
    <location>
        <begin position="62"/>
        <end position="78"/>
    </location>
</feature>
<organism evidence="9 10">
    <name type="scientific">Phyllobacterium ifriqiyense</name>
    <dbReference type="NCBI Taxonomy" id="314238"/>
    <lineage>
        <taxon>Bacteria</taxon>
        <taxon>Pseudomonadati</taxon>
        <taxon>Pseudomonadota</taxon>
        <taxon>Alphaproteobacteria</taxon>
        <taxon>Hyphomicrobiales</taxon>
        <taxon>Phyllobacteriaceae</taxon>
        <taxon>Phyllobacterium</taxon>
    </lineage>
</organism>
<feature type="transmembrane region" description="Helical" evidence="8">
    <location>
        <begin position="147"/>
        <end position="171"/>
    </location>
</feature>
<evidence type="ECO:0000256" key="1">
    <source>
        <dbReference type="ARBA" id="ARBA00004651"/>
    </source>
</evidence>
<feature type="transmembrane region" description="Helical" evidence="8">
    <location>
        <begin position="244"/>
        <end position="262"/>
    </location>
</feature>
<feature type="transmembrane region" description="Helical" evidence="8">
    <location>
        <begin position="211"/>
        <end position="232"/>
    </location>
</feature>
<dbReference type="InterPro" id="IPR052017">
    <property type="entry name" value="TSUP"/>
</dbReference>
<comment type="caution">
    <text evidence="9">The sequence shown here is derived from an EMBL/GenBank/DDBJ whole genome shotgun (WGS) entry which is preliminary data.</text>
</comment>
<feature type="transmembrane region" description="Helical" evidence="8">
    <location>
        <begin position="12"/>
        <end position="32"/>
    </location>
</feature>
<keyword evidence="10" id="KW-1185">Reference proteome</keyword>
<dbReference type="EMBL" id="JAUSZT010000003">
    <property type="protein sequence ID" value="MDQ0997888.1"/>
    <property type="molecule type" value="Genomic_DNA"/>
</dbReference>
<feature type="transmembrane region" description="Helical" evidence="8">
    <location>
        <begin position="90"/>
        <end position="109"/>
    </location>
</feature>
<evidence type="ECO:0000256" key="8">
    <source>
        <dbReference type="RuleBase" id="RU363041"/>
    </source>
</evidence>
<keyword evidence="5 8" id="KW-0812">Transmembrane</keyword>
<proteinExistence type="inferred from homology"/>
<evidence type="ECO:0000256" key="4">
    <source>
        <dbReference type="ARBA" id="ARBA00022475"/>
    </source>
</evidence>
<evidence type="ECO:0000256" key="2">
    <source>
        <dbReference type="ARBA" id="ARBA00009142"/>
    </source>
</evidence>
<dbReference type="InterPro" id="IPR002781">
    <property type="entry name" value="TM_pro_TauE-like"/>
</dbReference>
<dbReference type="RefSeq" id="WP_307282295.1">
    <property type="nucleotide sequence ID" value="NZ_JAUSZT010000003.1"/>
</dbReference>
<reference evidence="9 10" key="1">
    <citation type="submission" date="2023-07" db="EMBL/GenBank/DDBJ databases">
        <title>Comparative genomics of wheat-associated soil bacteria to identify genetic determinants of phenazine resistance.</title>
        <authorList>
            <person name="Mouncey N."/>
        </authorList>
    </citation>
    <scope>NUCLEOTIDE SEQUENCE [LARGE SCALE GENOMIC DNA]</scope>
    <source>
        <strain evidence="9 10">W4I11</strain>
    </source>
</reference>
<comment type="similarity">
    <text evidence="2 8">Belongs to the 4-toluene sulfonate uptake permease (TSUP) (TC 2.A.102) family.</text>
</comment>
<comment type="subcellular location">
    <subcellularLocation>
        <location evidence="1 8">Cell membrane</location>
        <topology evidence="1 8">Multi-pass membrane protein</topology>
    </subcellularLocation>
</comment>
<dbReference type="Pfam" id="PF01925">
    <property type="entry name" value="TauE"/>
    <property type="match status" value="1"/>
</dbReference>
<keyword evidence="3" id="KW-0813">Transport</keyword>
<evidence type="ECO:0000256" key="7">
    <source>
        <dbReference type="ARBA" id="ARBA00023136"/>
    </source>
</evidence>
<gene>
    <name evidence="9" type="ORF">QFZ34_003070</name>
</gene>
<evidence type="ECO:0000256" key="5">
    <source>
        <dbReference type="ARBA" id="ARBA00022692"/>
    </source>
</evidence>
<feature type="transmembrane region" description="Helical" evidence="8">
    <location>
        <begin position="183"/>
        <end position="204"/>
    </location>
</feature>
<protein>
    <recommendedName>
        <fullName evidence="8">Probable membrane transporter protein</fullName>
    </recommendedName>
</protein>
<feature type="transmembrane region" description="Helical" evidence="8">
    <location>
        <begin position="39"/>
        <end position="56"/>
    </location>
</feature>
<evidence type="ECO:0000313" key="9">
    <source>
        <dbReference type="EMBL" id="MDQ0997888.1"/>
    </source>
</evidence>
<keyword evidence="7 8" id="KW-0472">Membrane</keyword>
<dbReference type="PANTHER" id="PTHR30269:SF32">
    <property type="entry name" value="MEMBRANE TRANSPORTER PROTEIN-RELATED"/>
    <property type="match status" value="1"/>
</dbReference>
<evidence type="ECO:0000256" key="6">
    <source>
        <dbReference type="ARBA" id="ARBA00022989"/>
    </source>
</evidence>
<sequence>MMEVAGNLVNLATGHLISFPVIWITVASVFLLAGLVKGVVGMGLPTVAMGLLAITMPPAQGAAILIIPSFVTNIWQLLAGPSFKRLFKRLWTMMAGVAVGTVAGSGWLTGGHTGVALSGLGAALTIYAMLGLLQVRFQVSVRYENLLSPLVGLITGLVTGATGVFVIPAVPYLQALMLEKEELIQALGLSFTVSTIALALGLALHADDQMAPVPLLGVSLLALIPALLGMFIGQMLRARMSAEAFRRVFFSGLLLLGIYLAITSLS</sequence>
<feature type="transmembrane region" description="Helical" evidence="8">
    <location>
        <begin position="115"/>
        <end position="135"/>
    </location>
</feature>